<feature type="repeat" description="Cys-rich GLG1" evidence="8">
    <location>
        <begin position="980"/>
        <end position="1040"/>
    </location>
</feature>
<dbReference type="EMBL" id="JAZDUA010000224">
    <property type="protein sequence ID" value="KAK7863615.1"/>
    <property type="molecule type" value="Genomic_DNA"/>
</dbReference>
<keyword evidence="12" id="KW-1185">Reference proteome</keyword>
<feature type="repeat" description="Cys-rich GLG1" evidence="8">
    <location>
        <begin position="221"/>
        <end position="281"/>
    </location>
</feature>
<feature type="repeat" description="Cys-rich GLG1" evidence="8">
    <location>
        <begin position="605"/>
        <end position="668"/>
    </location>
</feature>
<evidence type="ECO:0000256" key="8">
    <source>
        <dbReference type="PROSITE-ProRule" id="PRU00622"/>
    </source>
</evidence>
<evidence type="ECO:0000256" key="2">
    <source>
        <dbReference type="ARBA" id="ARBA00022692"/>
    </source>
</evidence>
<evidence type="ECO:0000256" key="4">
    <source>
        <dbReference type="ARBA" id="ARBA00022737"/>
    </source>
</evidence>
<organism evidence="11 12">
    <name type="scientific">Gryllus longicercus</name>
    <dbReference type="NCBI Taxonomy" id="2509291"/>
    <lineage>
        <taxon>Eukaryota</taxon>
        <taxon>Metazoa</taxon>
        <taxon>Ecdysozoa</taxon>
        <taxon>Arthropoda</taxon>
        <taxon>Hexapoda</taxon>
        <taxon>Insecta</taxon>
        <taxon>Pterygota</taxon>
        <taxon>Neoptera</taxon>
        <taxon>Polyneoptera</taxon>
        <taxon>Orthoptera</taxon>
        <taxon>Ensifera</taxon>
        <taxon>Gryllidea</taxon>
        <taxon>Grylloidea</taxon>
        <taxon>Gryllidae</taxon>
        <taxon>Gryllinae</taxon>
        <taxon>Gryllus</taxon>
    </lineage>
</organism>
<name>A0AAN9VKM6_9ORTH</name>
<comment type="caution">
    <text evidence="11">The sequence shown here is derived from an EMBL/GenBank/DDBJ whole genome shotgun (WGS) entry which is preliminary data.</text>
</comment>
<dbReference type="PROSITE" id="PS51289">
    <property type="entry name" value="GLG1_C_RICH"/>
    <property type="match status" value="9"/>
</dbReference>
<feature type="repeat" description="Cys-rich GLG1" evidence="8">
    <location>
        <begin position="736"/>
        <end position="796"/>
    </location>
</feature>
<comment type="subcellular location">
    <subcellularLocation>
        <location evidence="1">Membrane</location>
        <topology evidence="1">Single-pass type I membrane protein</topology>
    </subcellularLocation>
</comment>
<feature type="chain" id="PRO_5043033498" description="Golgi apparatus protein 1" evidence="10">
    <location>
        <begin position="17"/>
        <end position="1115"/>
    </location>
</feature>
<dbReference type="InterPro" id="IPR001893">
    <property type="entry name" value="Cys-rich_GLG1_repeat"/>
</dbReference>
<reference evidence="11 12" key="1">
    <citation type="submission" date="2024-03" db="EMBL/GenBank/DDBJ databases">
        <title>The genome assembly and annotation of the cricket Gryllus longicercus Weissman &amp; Gray.</title>
        <authorList>
            <person name="Szrajer S."/>
            <person name="Gray D."/>
            <person name="Ylla G."/>
        </authorList>
    </citation>
    <scope>NUCLEOTIDE SEQUENCE [LARGE SCALE GENOMIC DNA]</scope>
    <source>
        <strain evidence="11">DAG 2021-001</strain>
        <tissue evidence="11">Whole body minus gut</tissue>
    </source>
</reference>
<keyword evidence="6 9" id="KW-0472">Membrane</keyword>
<keyword evidence="2 9" id="KW-0812">Transmembrane</keyword>
<feature type="repeat" description="Cys-rich GLG1" evidence="8">
    <location>
        <begin position="348"/>
        <end position="407"/>
    </location>
</feature>
<evidence type="ECO:0000256" key="10">
    <source>
        <dbReference type="SAM" id="SignalP"/>
    </source>
</evidence>
<protein>
    <recommendedName>
        <fullName evidence="13">Golgi apparatus protein 1</fullName>
    </recommendedName>
</protein>
<keyword evidence="4" id="KW-0677">Repeat</keyword>
<keyword evidence="3 10" id="KW-0732">Signal</keyword>
<dbReference type="Proteomes" id="UP001378592">
    <property type="component" value="Unassembled WGS sequence"/>
</dbReference>
<dbReference type="InterPro" id="IPR017873">
    <property type="entry name" value="Cys-rich_GLG1_repeat_euk"/>
</dbReference>
<dbReference type="GO" id="GO:0000139">
    <property type="term" value="C:Golgi membrane"/>
    <property type="evidence" value="ECO:0007669"/>
    <property type="project" value="InterPro"/>
</dbReference>
<accession>A0AAN9VKM6</accession>
<feature type="repeat" description="Cys-rich GLG1" evidence="8">
    <location>
        <begin position="850"/>
        <end position="917"/>
    </location>
</feature>
<dbReference type="Pfam" id="PF00839">
    <property type="entry name" value="Cys_rich_FGFR"/>
    <property type="match status" value="14"/>
</dbReference>
<evidence type="ECO:0000256" key="1">
    <source>
        <dbReference type="ARBA" id="ARBA00004479"/>
    </source>
</evidence>
<feature type="signal peptide" evidence="10">
    <location>
        <begin position="1"/>
        <end position="16"/>
    </location>
</feature>
<sequence length="1115" mass="128721">MFYLTIVLTLILQVFTANVFLVSTLMHPADARTPDYVQQQSDHNVNDNRSKRNPLPVTGLLIDEIDCHEDIRRLCDSLPPGSSDLYVLECIQSFKVAEVSAITEKCQHIIWRHIKHLIDDENLKAMTKNACGSDVNRINCPANANSILSCLIDNRDQIKSDTCRDLIHRIEWIAFSDFRIISQFSEGCKEDFEKTPCGNLQAKEALSQGRTLACLQQHVNELSKDCQKQVFHLSELQADDIKLDRQLYLACVEDHQKFCADVPRGSGKVYKCLMQHKLDRAMTKECQEHLSWRQKLIAQDYKVSRGLARACREDIRTYHCRRAVHDDKDIRLAQILLCLEGVIRNGTKVNSECQAEMIEHRKILMEDYRLSPEIVSSCPQDIATFCKGLEVGGKTIHCLMERTRFRKRKERISSQCQRALEVLVKQADAGEDWRVDPVLREACKPVVDSACQDTRGGDARVMTCLMEKLGSDHMTDFCETTLLQIQYFVARDFKLDPQLYRECRDDAARFCHAKRVWVDMDGQMDPERGPLVLPCLYRYAYHPDETMKLRSSCLAEIRRVMRQRAVSVDLQPEIEEVCLEDIAANCFEKTGKGEEMLCLQDKLDSLSHDCKMAVSNFTEAQAEHVELNPIIMSLCKKIMERHCEAELESDKDEGDIMDCLIEHKNEPDVRSNYKCRAAVEHFQLISLKNYHFTYKFKEACRPSVLRFCPSAKNKPDVIACLSEIMRNDTIKENKHNIPKECRQQLRAQLLQQRENIDLNPKLKAACDLDIRRFCDKTSKGSAQILECLQQQNKNLLSSSCHRMVFNVERQELQDSSVDYVLLTTCQQMIRQFCHQEDHLICLKRYKDETTFDPKCRTIVVRRMIEQSTDYRFNPLLQKGCKRDISKFCTEIVASEPTDSELNGKVIKCLKKKFRDRKLSLDCERQMTIILREAALNYKLNPLLESMCKKDIDNLCANYVESDGAGAVEECLKNAFYERRIEQKECQVEVASLIEEAKADIHVDPLLHEACSIDLSKYCYNIPQGSGRHIQCLQAKLSNQQLQPDCHKMLTKRMEMFKIAAKIQPPETFEELYTSVTHSPSRKYFLIMAFSMVGVIFIMGLFCGRVTRRTLMMKNK</sequence>
<evidence type="ECO:0008006" key="13">
    <source>
        <dbReference type="Google" id="ProtNLM"/>
    </source>
</evidence>
<feature type="repeat" description="Cys-rich GLG1" evidence="8">
    <location>
        <begin position="411"/>
        <end position="473"/>
    </location>
</feature>
<keyword evidence="7" id="KW-0325">Glycoprotein</keyword>
<gene>
    <name evidence="11" type="ORF">R5R35_006155</name>
</gene>
<dbReference type="PANTHER" id="PTHR11884:SF1">
    <property type="entry name" value="GOLGI APPARATUS PROTEIN 1"/>
    <property type="match status" value="1"/>
</dbReference>
<evidence type="ECO:0000256" key="5">
    <source>
        <dbReference type="ARBA" id="ARBA00022989"/>
    </source>
</evidence>
<keyword evidence="5 9" id="KW-1133">Transmembrane helix</keyword>
<evidence type="ECO:0000256" key="6">
    <source>
        <dbReference type="ARBA" id="ARBA00023136"/>
    </source>
</evidence>
<dbReference type="GO" id="GO:0017134">
    <property type="term" value="F:fibroblast growth factor binding"/>
    <property type="evidence" value="ECO:0007669"/>
    <property type="project" value="TreeGrafter"/>
</dbReference>
<dbReference type="AlphaFoldDB" id="A0AAN9VKM6"/>
<evidence type="ECO:0000313" key="12">
    <source>
        <dbReference type="Proteomes" id="UP001378592"/>
    </source>
</evidence>
<evidence type="ECO:0000256" key="7">
    <source>
        <dbReference type="ARBA" id="ARBA00023180"/>
    </source>
</evidence>
<evidence type="ECO:0000313" key="11">
    <source>
        <dbReference type="EMBL" id="KAK7863615.1"/>
    </source>
</evidence>
<dbReference type="InterPro" id="IPR039728">
    <property type="entry name" value="GLG1"/>
</dbReference>
<dbReference type="PANTHER" id="PTHR11884">
    <property type="entry name" value="SELECTIN LIGAND RELATED"/>
    <property type="match status" value="1"/>
</dbReference>
<feature type="transmembrane region" description="Helical" evidence="9">
    <location>
        <begin position="1083"/>
        <end position="1103"/>
    </location>
</feature>
<evidence type="ECO:0000256" key="3">
    <source>
        <dbReference type="ARBA" id="ARBA00022729"/>
    </source>
</evidence>
<evidence type="ECO:0000256" key="9">
    <source>
        <dbReference type="SAM" id="Phobius"/>
    </source>
</evidence>
<feature type="repeat" description="Cys-rich GLG1" evidence="8">
    <location>
        <begin position="101"/>
        <end position="159"/>
    </location>
</feature>
<feature type="repeat" description="Cys-rich GLG1" evidence="8">
    <location>
        <begin position="670"/>
        <end position="729"/>
    </location>
</feature>
<proteinExistence type="predicted"/>